<reference evidence="2 3" key="1">
    <citation type="submission" date="2014-06" db="EMBL/GenBank/DDBJ databases">
        <title>Whole Genome Sequences of Three Symbiotic Endozoicomonas Bacteria.</title>
        <authorList>
            <person name="Neave M.J."/>
            <person name="Apprill A."/>
            <person name="Voolstra C.R."/>
        </authorList>
    </citation>
    <scope>NUCLEOTIDE SEQUENCE [LARGE SCALE GENOMIC DNA]</scope>
    <source>
        <strain evidence="2 3">DSM 22380</strain>
    </source>
</reference>
<name>A0A081KBJ6_9GAMM</name>
<dbReference type="Gene3D" id="2.30.30.40">
    <property type="entry name" value="SH3 Domains"/>
    <property type="match status" value="1"/>
</dbReference>
<dbReference type="EMBL" id="JOJP01000001">
    <property type="protein sequence ID" value="KEI71522.1"/>
    <property type="molecule type" value="Genomic_DNA"/>
</dbReference>
<dbReference type="AlphaFoldDB" id="A0A081KBJ6"/>
<organism evidence="2 3">
    <name type="scientific">Endozoicomonas elysicola</name>
    <dbReference type="NCBI Taxonomy" id="305900"/>
    <lineage>
        <taxon>Bacteria</taxon>
        <taxon>Pseudomonadati</taxon>
        <taxon>Pseudomonadota</taxon>
        <taxon>Gammaproteobacteria</taxon>
        <taxon>Oceanospirillales</taxon>
        <taxon>Endozoicomonadaceae</taxon>
        <taxon>Endozoicomonas</taxon>
    </lineage>
</organism>
<keyword evidence="1" id="KW-1133">Transmembrane helix</keyword>
<accession>A0A081KBJ6</accession>
<evidence type="ECO:0000313" key="2">
    <source>
        <dbReference type="EMBL" id="KEI71522.1"/>
    </source>
</evidence>
<comment type="caution">
    <text evidence="2">The sequence shown here is derived from an EMBL/GenBank/DDBJ whole genome shotgun (WGS) entry which is preliminary data.</text>
</comment>
<proteinExistence type="predicted"/>
<dbReference type="eggNOG" id="COG0457">
    <property type="taxonomic scope" value="Bacteria"/>
</dbReference>
<keyword evidence="3" id="KW-1185">Reference proteome</keyword>
<protein>
    <recommendedName>
        <fullName evidence="4">SH3b domain-containing protein</fullName>
    </recommendedName>
</protein>
<feature type="transmembrane region" description="Helical" evidence="1">
    <location>
        <begin position="149"/>
        <end position="166"/>
    </location>
</feature>
<evidence type="ECO:0008006" key="4">
    <source>
        <dbReference type="Google" id="ProtNLM"/>
    </source>
</evidence>
<keyword evidence="1" id="KW-0812">Transmembrane</keyword>
<evidence type="ECO:0000313" key="3">
    <source>
        <dbReference type="Proteomes" id="UP000027997"/>
    </source>
</evidence>
<evidence type="ECO:0000256" key="1">
    <source>
        <dbReference type="SAM" id="Phobius"/>
    </source>
</evidence>
<dbReference type="Proteomes" id="UP000027997">
    <property type="component" value="Unassembled WGS sequence"/>
</dbReference>
<sequence length="271" mass="30865">MSHGMSTNIRIWPLFVLMLLSSGSFASDSYIKQELAHIRDLHQQALELSISHPTRGKREHVRVAGMLESFWDHPLIDKGALAYSVGNSWFHAGRYGESILWYRRAEGLGYNHAELAQNLDYVRSKRLDELPEAFGAQWLSEMDQWASHPLWVLLSVAVYLWFWWQLVSYIREGRTRRLSLVFSTVALFIVGSGFVFSNIYEAPGSDGVITVTNTTARKGPGLIFSPAFTSPLNQGTEVIVLEKQKNWLRVLLSNDAQVWLPEDSLSFIHLK</sequence>
<dbReference type="STRING" id="305900.GV64_12930"/>
<gene>
    <name evidence="2" type="ORF">GV64_12930</name>
</gene>
<dbReference type="RefSeq" id="WP_020583137.1">
    <property type="nucleotide sequence ID" value="NZ_JOJP01000001.1"/>
</dbReference>
<keyword evidence="1" id="KW-0472">Membrane</keyword>
<feature type="transmembrane region" description="Helical" evidence="1">
    <location>
        <begin position="178"/>
        <end position="200"/>
    </location>
</feature>